<evidence type="ECO:0000313" key="1">
    <source>
        <dbReference type="EMBL" id="WLJ26215.1"/>
    </source>
</evidence>
<accession>A0AA50A760</accession>
<name>A0AA50A760_9VIRU</name>
<sequence length="41" mass="4933">MDNNFDVAIEYSDAQADWDDFISLMVSKFKQWQKEREDSDD</sequence>
<proteinExistence type="predicted"/>
<organism evidence="1">
    <name type="scientific">Firmicutes phage HS17</name>
    <dbReference type="NCBI Taxonomy" id="3056395"/>
    <lineage>
        <taxon>Viruses</taxon>
    </lineage>
</organism>
<reference evidence="1" key="1">
    <citation type="submission" date="2023-04" db="EMBL/GenBank/DDBJ databases">
        <title>The human skin virome in hidradenitis suppurativa patients.</title>
        <authorList>
            <person name="Jansen D."/>
        </authorList>
    </citation>
    <scope>NUCLEOTIDE SEQUENCE</scope>
    <source>
        <strain evidence="1">VC4_HSPhageB</strain>
    </source>
</reference>
<protein>
    <submittedName>
        <fullName evidence="1">Uncharacterized protein</fullName>
    </submittedName>
</protein>
<dbReference type="EMBL" id="OQ890323">
    <property type="protein sequence ID" value="WLJ26215.1"/>
    <property type="molecule type" value="Genomic_DNA"/>
</dbReference>